<keyword evidence="5" id="KW-0238">DNA-binding</keyword>
<dbReference type="EMBL" id="SWFS01000319">
    <property type="protein sequence ID" value="KAA8910191.1"/>
    <property type="molecule type" value="Genomic_DNA"/>
</dbReference>
<accession>A0A642V159</accession>
<evidence type="ECO:0000256" key="2">
    <source>
        <dbReference type="ARBA" id="ARBA00022723"/>
    </source>
</evidence>
<keyword evidence="11" id="KW-1185">Reference proteome</keyword>
<feature type="region of interest" description="Disordered" evidence="8">
    <location>
        <begin position="104"/>
        <end position="141"/>
    </location>
</feature>
<dbReference type="PROSITE" id="PS50048">
    <property type="entry name" value="ZN2_CY6_FUNGAL_2"/>
    <property type="match status" value="1"/>
</dbReference>
<evidence type="ECO:0000256" key="6">
    <source>
        <dbReference type="ARBA" id="ARBA00023163"/>
    </source>
</evidence>
<comment type="caution">
    <text evidence="10">The sequence shown here is derived from an EMBL/GenBank/DDBJ whole genome shotgun (WGS) entry which is preliminary data.</text>
</comment>
<dbReference type="PANTHER" id="PTHR31845:SF34">
    <property type="entry name" value="TRANSCRIPTIONAL ACTIVATOR OF PROTEASES PRTT"/>
    <property type="match status" value="1"/>
</dbReference>
<dbReference type="VEuPathDB" id="FungiDB:TRICI_004209"/>
<evidence type="ECO:0000256" key="8">
    <source>
        <dbReference type="SAM" id="MobiDB-lite"/>
    </source>
</evidence>
<name>A0A642V159_9ASCO</name>
<dbReference type="SUPFAM" id="SSF57701">
    <property type="entry name" value="Zn2/Cys6 DNA-binding domain"/>
    <property type="match status" value="1"/>
</dbReference>
<reference evidence="10" key="1">
    <citation type="journal article" date="2019" name="G3 (Bethesda)">
        <title>Genome Assemblies of Two Rare Opportunistic Yeast Pathogens: Diutina rugosa (syn. Candida rugosa) and Trichomonascus ciferrii (syn. Candida ciferrii).</title>
        <authorList>
            <person name="Mixao V."/>
            <person name="Saus E."/>
            <person name="Hansen A.P."/>
            <person name="Lass-Florl C."/>
            <person name="Gabaldon T."/>
        </authorList>
    </citation>
    <scope>NUCLEOTIDE SEQUENCE</scope>
    <source>
        <strain evidence="10">CBS 4856</strain>
    </source>
</reference>
<dbReference type="InterPro" id="IPR036864">
    <property type="entry name" value="Zn2-C6_fun-type_DNA-bd_sf"/>
</dbReference>
<evidence type="ECO:0000313" key="10">
    <source>
        <dbReference type="EMBL" id="KAA8910191.1"/>
    </source>
</evidence>
<comment type="subcellular location">
    <subcellularLocation>
        <location evidence="1">Nucleus</location>
    </subcellularLocation>
</comment>
<dbReference type="CDD" id="cd00067">
    <property type="entry name" value="GAL4"/>
    <property type="match status" value="1"/>
</dbReference>
<dbReference type="GO" id="GO:0000976">
    <property type="term" value="F:transcription cis-regulatory region binding"/>
    <property type="evidence" value="ECO:0007669"/>
    <property type="project" value="TreeGrafter"/>
</dbReference>
<feature type="compositionally biased region" description="Basic and acidic residues" evidence="8">
    <location>
        <begin position="40"/>
        <end position="55"/>
    </location>
</feature>
<dbReference type="GO" id="GO:0005634">
    <property type="term" value="C:nucleus"/>
    <property type="evidence" value="ECO:0007669"/>
    <property type="project" value="UniProtKB-SubCell"/>
</dbReference>
<evidence type="ECO:0000313" key="11">
    <source>
        <dbReference type="Proteomes" id="UP000761534"/>
    </source>
</evidence>
<evidence type="ECO:0000256" key="5">
    <source>
        <dbReference type="ARBA" id="ARBA00023125"/>
    </source>
</evidence>
<evidence type="ECO:0000259" key="9">
    <source>
        <dbReference type="PROSITE" id="PS50048"/>
    </source>
</evidence>
<dbReference type="GO" id="GO:0000981">
    <property type="term" value="F:DNA-binding transcription factor activity, RNA polymerase II-specific"/>
    <property type="evidence" value="ECO:0007669"/>
    <property type="project" value="InterPro"/>
</dbReference>
<gene>
    <name evidence="10" type="ORF">TRICI_004209</name>
</gene>
<dbReference type="OrthoDB" id="2595934at2759"/>
<proteinExistence type="predicted"/>
<sequence length="665" mass="74000">MEPPQKRKQASDRDSADSIPSSSDTPQSRESGMFPNIRSAADRDLTNRSSDDNPKPKKAQRAARASRACRTCRRQKTRCFPSNTKSCLRCQTLALDCSFLENSPGNDPSSNGFAPLPTGLNNTAVGTGGGENGHENTSTESRLAALESSVAEVLKILKGDSGTVAQNGAGGTVPLVRDCPTYATLSAKKQNNAYSGVTISEDHATRESPSFGLPSVTFVTSPYNSFGTLVSPRNQLPPITRLYNPQMVVHDQDIISLGLVTETQAADLLQHFRDNYNRWVSFPEDIPIVSLLDRIRRRCSLLLTVCCCVSIRFYNADLRGKIYKLLLRKMQTELHQSFLVVPQTIEFMQALAIICIYSSSLSEGDNVIDGWFYSSLALQHFITKDILGLVMSFDGIGPVTEFDEITAYRVWNHLCLVHLVQCVMTGRMCILDEVRLDLCRRTLELSSSTNFDSRMIAEITLHLIIYNCIEGIQSLSSVEDDLKSWLDEWGWLFDQPIIQFTESGYHYGYFLVLLHWNYIRHATETAGAAGTNSSAAVSIGLISSATNATQLEQTFAACDDLTINKMSRHLCKVIEGLLVVEDNYYFAYLSDQVHFCGVYSAIMLCHLIKAMSTYQRPMVFRDRALKQTTLTKINELEVKFRTITASEEDLATKYADTLLEAASLI</sequence>
<dbReference type="PANTHER" id="PTHR31845">
    <property type="entry name" value="FINGER DOMAIN PROTEIN, PUTATIVE-RELATED"/>
    <property type="match status" value="1"/>
</dbReference>
<keyword evidence="4" id="KW-0805">Transcription regulation</keyword>
<feature type="region of interest" description="Disordered" evidence="8">
    <location>
        <begin position="1"/>
        <end position="67"/>
    </location>
</feature>
<dbReference type="PROSITE" id="PS00463">
    <property type="entry name" value="ZN2_CY6_FUNGAL_1"/>
    <property type="match status" value="1"/>
</dbReference>
<organism evidence="10 11">
    <name type="scientific">Trichomonascus ciferrii</name>
    <dbReference type="NCBI Taxonomy" id="44093"/>
    <lineage>
        <taxon>Eukaryota</taxon>
        <taxon>Fungi</taxon>
        <taxon>Dikarya</taxon>
        <taxon>Ascomycota</taxon>
        <taxon>Saccharomycotina</taxon>
        <taxon>Dipodascomycetes</taxon>
        <taxon>Dipodascales</taxon>
        <taxon>Trichomonascaceae</taxon>
        <taxon>Trichomonascus</taxon>
        <taxon>Trichomonascus ciferrii complex</taxon>
    </lineage>
</organism>
<keyword evidence="3" id="KW-0862">Zinc</keyword>
<protein>
    <recommendedName>
        <fullName evidence="9">Zn(2)-C6 fungal-type domain-containing protein</fullName>
    </recommendedName>
</protein>
<feature type="domain" description="Zn(2)-C6 fungal-type" evidence="9">
    <location>
        <begin position="68"/>
        <end position="99"/>
    </location>
</feature>
<dbReference type="SMART" id="SM00066">
    <property type="entry name" value="GAL4"/>
    <property type="match status" value="1"/>
</dbReference>
<evidence type="ECO:0000256" key="4">
    <source>
        <dbReference type="ARBA" id="ARBA00023015"/>
    </source>
</evidence>
<keyword evidence="6" id="KW-0804">Transcription</keyword>
<keyword evidence="2" id="KW-0479">Metal-binding</keyword>
<dbReference type="Proteomes" id="UP000761534">
    <property type="component" value="Unassembled WGS sequence"/>
</dbReference>
<evidence type="ECO:0000256" key="7">
    <source>
        <dbReference type="ARBA" id="ARBA00023242"/>
    </source>
</evidence>
<keyword evidence="7" id="KW-0539">Nucleus</keyword>
<dbReference type="GO" id="GO:0008270">
    <property type="term" value="F:zinc ion binding"/>
    <property type="evidence" value="ECO:0007669"/>
    <property type="project" value="InterPro"/>
</dbReference>
<dbReference type="AlphaFoldDB" id="A0A642V159"/>
<dbReference type="Gene3D" id="4.10.240.10">
    <property type="entry name" value="Zn(2)-C6 fungal-type DNA-binding domain"/>
    <property type="match status" value="1"/>
</dbReference>
<dbReference type="InterPro" id="IPR001138">
    <property type="entry name" value="Zn2Cys6_DnaBD"/>
</dbReference>
<feature type="compositionally biased region" description="Polar residues" evidence="8">
    <location>
        <begin position="18"/>
        <end position="30"/>
    </location>
</feature>
<dbReference type="CDD" id="cd12148">
    <property type="entry name" value="fungal_TF_MHR"/>
    <property type="match status" value="1"/>
</dbReference>
<evidence type="ECO:0000256" key="3">
    <source>
        <dbReference type="ARBA" id="ARBA00022833"/>
    </source>
</evidence>
<dbReference type="InterPro" id="IPR051089">
    <property type="entry name" value="prtT"/>
</dbReference>
<evidence type="ECO:0000256" key="1">
    <source>
        <dbReference type="ARBA" id="ARBA00004123"/>
    </source>
</evidence>